<dbReference type="Gene3D" id="3.30.2080.10">
    <property type="entry name" value="GH92 mannosidase domain"/>
    <property type="match status" value="1"/>
</dbReference>
<dbReference type="InterPro" id="IPR008928">
    <property type="entry name" value="6-hairpin_glycosidase_sf"/>
</dbReference>
<keyword evidence="8" id="KW-1185">Reference proteome</keyword>
<dbReference type="Gene3D" id="1.20.1050.60">
    <property type="entry name" value="alpha-1,2-mannosidase"/>
    <property type="match status" value="1"/>
</dbReference>
<dbReference type="Pfam" id="PF07971">
    <property type="entry name" value="Glyco_hydro_92"/>
    <property type="match status" value="1"/>
</dbReference>
<dbReference type="GO" id="GO:0005829">
    <property type="term" value="C:cytosol"/>
    <property type="evidence" value="ECO:0007669"/>
    <property type="project" value="TreeGrafter"/>
</dbReference>
<comment type="subunit">
    <text evidence="2">Monomer.</text>
</comment>
<dbReference type="GO" id="GO:0006516">
    <property type="term" value="P:glycoprotein catabolic process"/>
    <property type="evidence" value="ECO:0007669"/>
    <property type="project" value="TreeGrafter"/>
</dbReference>
<protein>
    <submittedName>
        <fullName evidence="7">Alpha-1,2-mannosidase, putative</fullName>
    </submittedName>
</protein>
<proteinExistence type="predicted"/>
<evidence type="ECO:0000313" key="7">
    <source>
        <dbReference type="EMBL" id="SEL59276.1"/>
    </source>
</evidence>
<evidence type="ECO:0000256" key="2">
    <source>
        <dbReference type="ARBA" id="ARBA00011245"/>
    </source>
</evidence>
<dbReference type="PANTHER" id="PTHR12143:SF39">
    <property type="entry name" value="SECRETED PROTEIN"/>
    <property type="match status" value="1"/>
</dbReference>
<dbReference type="RefSeq" id="WP_143080962.1">
    <property type="nucleotide sequence ID" value="NZ_FOBB01000002.1"/>
</dbReference>
<dbReference type="InterPro" id="IPR005887">
    <property type="entry name" value="GH92_a_mannosidase_put"/>
</dbReference>
<name>A0A1H7RGC7_9BACT</name>
<evidence type="ECO:0000256" key="4">
    <source>
        <dbReference type="SAM" id="SignalP"/>
    </source>
</evidence>
<evidence type="ECO:0000313" key="8">
    <source>
        <dbReference type="Proteomes" id="UP000198984"/>
    </source>
</evidence>
<dbReference type="InterPro" id="IPR014718">
    <property type="entry name" value="GH-type_carb-bd"/>
</dbReference>
<evidence type="ECO:0000259" key="5">
    <source>
        <dbReference type="Pfam" id="PF07971"/>
    </source>
</evidence>
<reference evidence="7 8" key="1">
    <citation type="submission" date="2016-10" db="EMBL/GenBank/DDBJ databases">
        <authorList>
            <person name="de Groot N.N."/>
        </authorList>
    </citation>
    <scope>NUCLEOTIDE SEQUENCE [LARGE SCALE GENOMIC DNA]</scope>
    <source>
        <strain evidence="7 8">DSM 21039</strain>
    </source>
</reference>
<evidence type="ECO:0000256" key="3">
    <source>
        <dbReference type="ARBA" id="ARBA00022837"/>
    </source>
</evidence>
<dbReference type="FunFam" id="1.20.1050.60:FF:000001">
    <property type="entry name" value="Putative alpha-1,2-mannosidase"/>
    <property type="match status" value="1"/>
</dbReference>
<gene>
    <name evidence="7" type="ORF">SAMN04488505_102630</name>
</gene>
<dbReference type="STRING" id="573321.SAMN04488505_102630"/>
<dbReference type="GO" id="GO:0030246">
    <property type="term" value="F:carbohydrate binding"/>
    <property type="evidence" value="ECO:0007669"/>
    <property type="project" value="InterPro"/>
</dbReference>
<dbReference type="Gene3D" id="1.20.1610.10">
    <property type="entry name" value="alpha-1,2-mannosidases domains"/>
    <property type="match status" value="1"/>
</dbReference>
<organism evidence="7 8">
    <name type="scientific">Chitinophaga rupis</name>
    <dbReference type="NCBI Taxonomy" id="573321"/>
    <lineage>
        <taxon>Bacteria</taxon>
        <taxon>Pseudomonadati</taxon>
        <taxon>Bacteroidota</taxon>
        <taxon>Chitinophagia</taxon>
        <taxon>Chitinophagales</taxon>
        <taxon>Chitinophagaceae</taxon>
        <taxon>Chitinophaga</taxon>
    </lineage>
</organism>
<dbReference type="Pfam" id="PF17678">
    <property type="entry name" value="Glyco_hydro_92N"/>
    <property type="match status" value="1"/>
</dbReference>
<dbReference type="NCBIfam" id="TIGR01180">
    <property type="entry name" value="aman2_put"/>
    <property type="match status" value="1"/>
</dbReference>
<evidence type="ECO:0000259" key="6">
    <source>
        <dbReference type="Pfam" id="PF17678"/>
    </source>
</evidence>
<dbReference type="GO" id="GO:0005975">
    <property type="term" value="P:carbohydrate metabolic process"/>
    <property type="evidence" value="ECO:0007669"/>
    <property type="project" value="InterPro"/>
</dbReference>
<dbReference type="InterPro" id="IPR050883">
    <property type="entry name" value="PNGase"/>
</dbReference>
<feature type="chain" id="PRO_5011434327" evidence="4">
    <location>
        <begin position="19"/>
        <end position="733"/>
    </location>
</feature>
<dbReference type="InterPro" id="IPR012939">
    <property type="entry name" value="Glyco_hydro_92"/>
</dbReference>
<sequence>MKYFTYIAAFLLSATANAQTQYVDPYIGSGGHGHVFVGASVPFGAVQVGPANIFKGWDWDSGYNYGDSILIGFSHLHLNGTGIGDLGDILIMPYTGEIKTDKGTEANHRAGYASLYSHENEKVKPGYYFVKLDDYHVSAELTATERVGFHQYNFPGDASARVIIDLKEGTQDKSTATFIEQVDAQTFKGYRYSTGWAKDQRVYFAIRTSIPVKQFSVYNNDQLLQGSRGEGPAIKGLMSFEEGPFTLQMKVGISPVSADNALANIDAEIPGWNFKQVAQAADDQWNKELSKIQIDAKGDKEKRIFYTALYHTMIDPAVFNDHNGDYRGADKQEHKGAGFSNYSIFSMWDTYRAAHPLYTLIEPERTADMINAMLAIYDQQGRLPIWHLNANETGTMVGISSMQIVAEAYLKGIQGFEVNRAYNAVKATAMGDSLGLMYVKNFKPIPGDKFRGSVARGLEYGISDASIALMAKALHKQDDYTYFQKRAQNYHQYYDPGTKFFRSVLLDGSRRPAFDAMKAPNPDYTEGNAWQYLWLVPGDVPGLIKLLGGEQSFAARLDSFFTLEMKSSTLQDLTGLIGQYAHGNEPGHHISYLYAYAGQQWKTAEKVRYIMKEMYHDKPDGIIGNEDCGQMSAWNVFSSLGFYPVFPASGAYVIGSPAVDKAVIQTPSGKPFTIIAVNNSPENIYVQRITLNGKEYTKSYLLHTDIAKGGTLQFWMGSKPNYNFGASPASRPQ</sequence>
<comment type="cofactor">
    <cofactor evidence="1">
        <name>Ca(2+)</name>
        <dbReference type="ChEBI" id="CHEBI:29108"/>
    </cofactor>
</comment>
<evidence type="ECO:0000256" key="1">
    <source>
        <dbReference type="ARBA" id="ARBA00001913"/>
    </source>
</evidence>
<dbReference type="Gene3D" id="2.70.98.10">
    <property type="match status" value="1"/>
</dbReference>
<dbReference type="EMBL" id="FOBB01000002">
    <property type="protein sequence ID" value="SEL59276.1"/>
    <property type="molecule type" value="Genomic_DNA"/>
</dbReference>
<dbReference type="OrthoDB" id="9804511at2"/>
<feature type="signal peptide" evidence="4">
    <location>
        <begin position="1"/>
        <end position="18"/>
    </location>
</feature>
<dbReference type="SUPFAM" id="SSF48208">
    <property type="entry name" value="Six-hairpin glycosidases"/>
    <property type="match status" value="1"/>
</dbReference>
<accession>A0A1H7RGC7</accession>
<feature type="domain" description="Glycosyl hydrolase family 92" evidence="5">
    <location>
        <begin position="260"/>
        <end position="718"/>
    </location>
</feature>
<dbReference type="PANTHER" id="PTHR12143">
    <property type="entry name" value="PEPTIDE N-GLYCANASE PNGASE -RELATED"/>
    <property type="match status" value="1"/>
</dbReference>
<feature type="domain" description="Glycosyl hydrolase family 92 N-terminal" evidence="6">
    <location>
        <begin position="22"/>
        <end position="254"/>
    </location>
</feature>
<dbReference type="GO" id="GO:0000224">
    <property type="term" value="F:peptide-N4-(N-acetyl-beta-glucosaminyl)asparagine amidase activity"/>
    <property type="evidence" value="ECO:0007669"/>
    <property type="project" value="TreeGrafter"/>
</dbReference>
<keyword evidence="3" id="KW-0106">Calcium</keyword>
<dbReference type="InterPro" id="IPR041371">
    <property type="entry name" value="GH92_N"/>
</dbReference>
<dbReference type="AlphaFoldDB" id="A0A1H7RGC7"/>
<keyword evidence="4" id="KW-0732">Signal</keyword>
<dbReference type="Proteomes" id="UP000198984">
    <property type="component" value="Unassembled WGS sequence"/>
</dbReference>
<dbReference type="FunFam" id="3.30.2080.10:FF:000001">
    <property type="entry name" value="Alpha-1,2-mannosidase subfamily"/>
    <property type="match status" value="1"/>
</dbReference>